<feature type="transmembrane region" description="Helical" evidence="10">
    <location>
        <begin position="52"/>
        <end position="68"/>
    </location>
</feature>
<keyword evidence="8" id="KW-0902">Two-component regulatory system</keyword>
<sequence>MAGTWREHPLWSTVDAMLTRRPLLTDAALAVLVVIAVSAPIIANIGRTGQPSPLAFVFVGVLAGLMFLRRRYPVLIMLLSTATLIGYYILELPPIGLAVPLAAPLYSAAEQGRTRAAIGVAAAVMVISTVARLGEGDDPAYVLGLDFGGWIALFAAVIALGDAVRSRRGWRAELAKQAHAAELEREREAAARVEQERLRIARDLHDLLAHTVAVISLHTDVARETLREDPDRAERSLTAVRTACSEVVHELRATLGALRAGESDPDAPVPGLARLPELTDSATTAGLTVRVRTEGPASPLPALADATAYRVVQEALSNIRRHAAARTVEITLTYRPEHLHLSIRDDGHGPSATADGGGWGIMGMRERLALLGGELRTSAPGGGGFLVEAQIPMRGRP</sequence>
<reference evidence="12 13" key="1">
    <citation type="submission" date="2020-08" db="EMBL/GenBank/DDBJ databases">
        <title>Sequencing the genomes of 1000 actinobacteria strains.</title>
        <authorList>
            <person name="Klenk H.-P."/>
        </authorList>
    </citation>
    <scope>NUCLEOTIDE SEQUENCE [LARGE SCALE GENOMIC DNA]</scope>
    <source>
        <strain evidence="12 13">DSM 44230</strain>
    </source>
</reference>
<evidence type="ECO:0000259" key="11">
    <source>
        <dbReference type="SMART" id="SM00387"/>
    </source>
</evidence>
<dbReference type="InterPro" id="IPR003594">
    <property type="entry name" value="HATPase_dom"/>
</dbReference>
<accession>A0A7W7CDP4</accession>
<evidence type="ECO:0000313" key="13">
    <source>
        <dbReference type="Proteomes" id="UP000533598"/>
    </source>
</evidence>
<feature type="transmembrane region" description="Helical" evidence="10">
    <location>
        <begin position="115"/>
        <end position="134"/>
    </location>
</feature>
<evidence type="ECO:0000256" key="10">
    <source>
        <dbReference type="SAM" id="Phobius"/>
    </source>
</evidence>
<protein>
    <recommendedName>
        <fullName evidence="2">histidine kinase</fullName>
        <ecNumber evidence="2">2.7.13.3</ecNumber>
    </recommendedName>
</protein>
<comment type="caution">
    <text evidence="12">The sequence shown here is derived from an EMBL/GenBank/DDBJ whole genome shotgun (WGS) entry which is preliminary data.</text>
</comment>
<feature type="coiled-coil region" evidence="9">
    <location>
        <begin position="176"/>
        <end position="203"/>
    </location>
</feature>
<evidence type="ECO:0000256" key="6">
    <source>
        <dbReference type="ARBA" id="ARBA00022777"/>
    </source>
</evidence>
<dbReference type="InterPro" id="IPR050482">
    <property type="entry name" value="Sensor_HK_TwoCompSys"/>
</dbReference>
<keyword evidence="9" id="KW-0175">Coiled coil</keyword>
<dbReference type="PANTHER" id="PTHR24421:SF10">
    <property type="entry name" value="NITRATE_NITRITE SENSOR PROTEIN NARQ"/>
    <property type="match status" value="1"/>
</dbReference>
<evidence type="ECO:0000313" key="12">
    <source>
        <dbReference type="EMBL" id="MBB4679287.1"/>
    </source>
</evidence>
<dbReference type="Pfam" id="PF23539">
    <property type="entry name" value="DUF7134"/>
    <property type="match status" value="1"/>
</dbReference>
<feature type="domain" description="Histidine kinase/HSP90-like ATPase" evidence="11">
    <location>
        <begin position="304"/>
        <end position="395"/>
    </location>
</feature>
<feature type="transmembrane region" description="Helical" evidence="10">
    <location>
        <begin position="140"/>
        <end position="161"/>
    </location>
</feature>
<gene>
    <name evidence="12" type="ORF">HNR67_005405</name>
</gene>
<dbReference type="Pfam" id="PF02518">
    <property type="entry name" value="HATPase_c"/>
    <property type="match status" value="1"/>
</dbReference>
<dbReference type="GO" id="GO:0005524">
    <property type="term" value="F:ATP binding"/>
    <property type="evidence" value="ECO:0007669"/>
    <property type="project" value="UniProtKB-KW"/>
</dbReference>
<comment type="catalytic activity">
    <reaction evidence="1">
        <text>ATP + protein L-histidine = ADP + protein N-phospho-L-histidine.</text>
        <dbReference type="EC" id="2.7.13.3"/>
    </reaction>
</comment>
<dbReference type="SUPFAM" id="SSF55874">
    <property type="entry name" value="ATPase domain of HSP90 chaperone/DNA topoisomerase II/histidine kinase"/>
    <property type="match status" value="1"/>
</dbReference>
<dbReference type="GO" id="GO:0046983">
    <property type="term" value="F:protein dimerization activity"/>
    <property type="evidence" value="ECO:0007669"/>
    <property type="project" value="InterPro"/>
</dbReference>
<dbReference type="Gene3D" id="1.20.5.1930">
    <property type="match status" value="1"/>
</dbReference>
<dbReference type="EMBL" id="JACHMH010000001">
    <property type="protein sequence ID" value="MBB4679287.1"/>
    <property type="molecule type" value="Genomic_DNA"/>
</dbReference>
<dbReference type="SMART" id="SM00387">
    <property type="entry name" value="HATPase_c"/>
    <property type="match status" value="1"/>
</dbReference>
<keyword evidence="10" id="KW-0472">Membrane</keyword>
<dbReference type="GO" id="GO:0000155">
    <property type="term" value="F:phosphorelay sensor kinase activity"/>
    <property type="evidence" value="ECO:0007669"/>
    <property type="project" value="InterPro"/>
</dbReference>
<evidence type="ECO:0000256" key="7">
    <source>
        <dbReference type="ARBA" id="ARBA00022840"/>
    </source>
</evidence>
<dbReference type="CDD" id="cd16917">
    <property type="entry name" value="HATPase_UhpB-NarQ-NarX-like"/>
    <property type="match status" value="1"/>
</dbReference>
<proteinExistence type="predicted"/>
<keyword evidence="13" id="KW-1185">Reference proteome</keyword>
<evidence type="ECO:0000256" key="3">
    <source>
        <dbReference type="ARBA" id="ARBA00022553"/>
    </source>
</evidence>
<evidence type="ECO:0000256" key="9">
    <source>
        <dbReference type="SAM" id="Coils"/>
    </source>
</evidence>
<evidence type="ECO:0000256" key="4">
    <source>
        <dbReference type="ARBA" id="ARBA00022679"/>
    </source>
</evidence>
<dbReference type="InterPro" id="IPR055558">
    <property type="entry name" value="DUF7134"/>
</dbReference>
<dbReference type="InterPro" id="IPR011712">
    <property type="entry name" value="Sig_transdc_His_kin_sub3_dim/P"/>
</dbReference>
<evidence type="ECO:0000256" key="5">
    <source>
        <dbReference type="ARBA" id="ARBA00022741"/>
    </source>
</evidence>
<keyword evidence="4" id="KW-0808">Transferase</keyword>
<dbReference type="RefSeq" id="WP_185005048.1">
    <property type="nucleotide sequence ID" value="NZ_BAAAUI010000073.1"/>
</dbReference>
<dbReference type="PANTHER" id="PTHR24421">
    <property type="entry name" value="NITRATE/NITRITE SENSOR PROTEIN NARX-RELATED"/>
    <property type="match status" value="1"/>
</dbReference>
<feature type="transmembrane region" description="Helical" evidence="10">
    <location>
        <begin position="74"/>
        <end position="103"/>
    </location>
</feature>
<evidence type="ECO:0000256" key="8">
    <source>
        <dbReference type="ARBA" id="ARBA00023012"/>
    </source>
</evidence>
<evidence type="ECO:0000256" key="2">
    <source>
        <dbReference type="ARBA" id="ARBA00012438"/>
    </source>
</evidence>
<keyword evidence="3" id="KW-0597">Phosphoprotein</keyword>
<keyword evidence="5" id="KW-0547">Nucleotide-binding</keyword>
<feature type="transmembrane region" description="Helical" evidence="10">
    <location>
        <begin position="27"/>
        <end position="45"/>
    </location>
</feature>
<dbReference type="InterPro" id="IPR036890">
    <property type="entry name" value="HATPase_C_sf"/>
</dbReference>
<keyword evidence="10" id="KW-1133">Transmembrane helix</keyword>
<dbReference type="Pfam" id="PF07730">
    <property type="entry name" value="HisKA_3"/>
    <property type="match status" value="1"/>
</dbReference>
<dbReference type="Proteomes" id="UP000533598">
    <property type="component" value="Unassembled WGS sequence"/>
</dbReference>
<keyword evidence="10" id="KW-0812">Transmembrane</keyword>
<keyword evidence="6 12" id="KW-0418">Kinase</keyword>
<evidence type="ECO:0000256" key="1">
    <source>
        <dbReference type="ARBA" id="ARBA00000085"/>
    </source>
</evidence>
<organism evidence="12 13">
    <name type="scientific">Crossiella cryophila</name>
    <dbReference type="NCBI Taxonomy" id="43355"/>
    <lineage>
        <taxon>Bacteria</taxon>
        <taxon>Bacillati</taxon>
        <taxon>Actinomycetota</taxon>
        <taxon>Actinomycetes</taxon>
        <taxon>Pseudonocardiales</taxon>
        <taxon>Pseudonocardiaceae</taxon>
        <taxon>Crossiella</taxon>
    </lineage>
</organism>
<dbReference type="AlphaFoldDB" id="A0A7W7CDP4"/>
<dbReference type="EC" id="2.7.13.3" evidence="2"/>
<keyword evidence="7" id="KW-0067">ATP-binding</keyword>
<dbReference type="GO" id="GO:0016020">
    <property type="term" value="C:membrane"/>
    <property type="evidence" value="ECO:0007669"/>
    <property type="project" value="InterPro"/>
</dbReference>
<dbReference type="Gene3D" id="3.30.565.10">
    <property type="entry name" value="Histidine kinase-like ATPase, C-terminal domain"/>
    <property type="match status" value="1"/>
</dbReference>
<name>A0A7W7CDP4_9PSEU</name>